<organism evidence="2 3">
    <name type="scientific">Eumeta variegata</name>
    <name type="common">Bagworm moth</name>
    <name type="synonym">Eumeta japonica</name>
    <dbReference type="NCBI Taxonomy" id="151549"/>
    <lineage>
        <taxon>Eukaryota</taxon>
        <taxon>Metazoa</taxon>
        <taxon>Ecdysozoa</taxon>
        <taxon>Arthropoda</taxon>
        <taxon>Hexapoda</taxon>
        <taxon>Insecta</taxon>
        <taxon>Pterygota</taxon>
        <taxon>Neoptera</taxon>
        <taxon>Endopterygota</taxon>
        <taxon>Lepidoptera</taxon>
        <taxon>Glossata</taxon>
        <taxon>Ditrysia</taxon>
        <taxon>Tineoidea</taxon>
        <taxon>Psychidae</taxon>
        <taxon>Oiketicinae</taxon>
        <taxon>Eumeta</taxon>
    </lineage>
</organism>
<dbReference type="InterPro" id="IPR036691">
    <property type="entry name" value="Endo/exonu/phosph_ase_sf"/>
</dbReference>
<feature type="compositionally biased region" description="Gly residues" evidence="1">
    <location>
        <begin position="193"/>
        <end position="204"/>
    </location>
</feature>
<reference evidence="2 3" key="1">
    <citation type="journal article" date="2019" name="Commun. Biol.">
        <title>The bagworm genome reveals a unique fibroin gene that provides high tensile strength.</title>
        <authorList>
            <person name="Kono N."/>
            <person name="Nakamura H."/>
            <person name="Ohtoshi R."/>
            <person name="Tomita M."/>
            <person name="Numata K."/>
            <person name="Arakawa K."/>
        </authorList>
    </citation>
    <scope>NUCLEOTIDE SEQUENCE [LARGE SCALE GENOMIC DNA]</scope>
</reference>
<comment type="caution">
    <text evidence="2">The sequence shown here is derived from an EMBL/GenBank/DDBJ whole genome shotgun (WGS) entry which is preliminary data.</text>
</comment>
<proteinExistence type="predicted"/>
<gene>
    <name evidence="2" type="ORF">EVAR_22891_1</name>
</gene>
<feature type="region of interest" description="Disordered" evidence="1">
    <location>
        <begin position="190"/>
        <end position="219"/>
    </location>
</feature>
<protein>
    <recommendedName>
        <fullName evidence="4">Endonuclease/exonuclease/phosphatase domain-containing protein</fullName>
    </recommendedName>
</protein>
<dbReference type="EMBL" id="BGZK01000227">
    <property type="protein sequence ID" value="GBP29991.1"/>
    <property type="molecule type" value="Genomic_DNA"/>
</dbReference>
<evidence type="ECO:0008006" key="4">
    <source>
        <dbReference type="Google" id="ProtNLM"/>
    </source>
</evidence>
<accession>A0A4C1UU45</accession>
<keyword evidence="3" id="KW-1185">Reference proteome</keyword>
<dbReference type="AlphaFoldDB" id="A0A4C1UU45"/>
<sequence>MSKPFEEREKFWTDVRNVLVKCDRNEKFVLLGDFNSWVDVQRDGYEKVLEMLRGGGRIVARLLFQLFNKCCKSRKVPYDWCKSVIVLPYKRIARPIGGLNRFHAHPPPKVTVVHVPGGRGARCGSDSGRGAPLMTYFQIPWGRDASTNALPVAPAPPAPRRGRGPFDDNVVIEARTARAADTRPYCCLRAESAGGGRGGRGRGLQPGAAPQFRDPPPKC</sequence>
<dbReference type="OrthoDB" id="755699at2759"/>
<dbReference type="Proteomes" id="UP000299102">
    <property type="component" value="Unassembled WGS sequence"/>
</dbReference>
<name>A0A4C1UU45_EUMVA</name>
<evidence type="ECO:0000313" key="3">
    <source>
        <dbReference type="Proteomes" id="UP000299102"/>
    </source>
</evidence>
<evidence type="ECO:0000313" key="2">
    <source>
        <dbReference type="EMBL" id="GBP29991.1"/>
    </source>
</evidence>
<evidence type="ECO:0000256" key="1">
    <source>
        <dbReference type="SAM" id="MobiDB-lite"/>
    </source>
</evidence>
<dbReference type="SUPFAM" id="SSF56219">
    <property type="entry name" value="DNase I-like"/>
    <property type="match status" value="1"/>
</dbReference>